<dbReference type="InterPro" id="IPR022919">
    <property type="entry name" value="Pept_M48_protease_HtpX"/>
</dbReference>
<keyword evidence="16" id="KW-1185">Reference proteome</keyword>
<evidence type="ECO:0000256" key="13">
    <source>
        <dbReference type="SAM" id="MobiDB-lite"/>
    </source>
</evidence>
<dbReference type="NCBIfam" id="NF003425">
    <property type="entry name" value="PRK04897.1"/>
    <property type="match status" value="1"/>
</dbReference>
<dbReference type="Gene3D" id="3.30.2010.10">
    <property type="entry name" value="Metalloproteases ('zincins'), catalytic domain"/>
    <property type="match status" value="1"/>
</dbReference>
<evidence type="ECO:0000256" key="9">
    <source>
        <dbReference type="ARBA" id="ARBA00022989"/>
    </source>
</evidence>
<reference evidence="15" key="1">
    <citation type="submission" date="2022-07" db="EMBL/GenBank/DDBJ databases">
        <authorList>
            <person name="Jung M.-Y."/>
            <person name="Lee M."/>
        </authorList>
    </citation>
    <scope>NUCLEOTIDE SEQUENCE</scope>
    <source>
        <strain evidence="15">S8</strain>
    </source>
</reference>
<dbReference type="Proteomes" id="UP001059480">
    <property type="component" value="Unassembled WGS sequence"/>
</dbReference>
<accession>A0ABT1WTG1</accession>
<keyword evidence="8 12" id="KW-0862">Zinc</keyword>
<dbReference type="GO" id="GO:0008237">
    <property type="term" value="F:metallopeptidase activity"/>
    <property type="evidence" value="ECO:0007669"/>
    <property type="project" value="UniProtKB-KW"/>
</dbReference>
<dbReference type="PANTHER" id="PTHR43221:SF1">
    <property type="entry name" value="PROTEASE HTPX"/>
    <property type="match status" value="1"/>
</dbReference>
<feature type="binding site" evidence="12">
    <location>
        <position position="148"/>
    </location>
    <ligand>
        <name>Zn(2+)</name>
        <dbReference type="ChEBI" id="CHEBI:29105"/>
        <note>catalytic</note>
    </ligand>
</feature>
<dbReference type="EC" id="3.4.24.-" evidence="12"/>
<evidence type="ECO:0000256" key="12">
    <source>
        <dbReference type="HAMAP-Rule" id="MF_00188"/>
    </source>
</evidence>
<keyword evidence="7 12" id="KW-0378">Hydrolase</keyword>
<dbReference type="PANTHER" id="PTHR43221">
    <property type="entry name" value="PROTEASE HTPX"/>
    <property type="match status" value="1"/>
</dbReference>
<comment type="cofactor">
    <cofactor evidence="12">
        <name>Zn(2+)</name>
        <dbReference type="ChEBI" id="CHEBI:29105"/>
    </cofactor>
    <text evidence="12">Binds 1 zinc ion per subunit.</text>
</comment>
<name>A0ABT1WTG1_9LACT</name>
<feature type="binding site" evidence="12">
    <location>
        <position position="228"/>
    </location>
    <ligand>
        <name>Zn(2+)</name>
        <dbReference type="ChEBI" id="CHEBI:29105"/>
        <note>catalytic</note>
    </ligand>
</feature>
<evidence type="ECO:0000256" key="2">
    <source>
        <dbReference type="ARBA" id="ARBA00009779"/>
    </source>
</evidence>
<feature type="transmembrane region" description="Helical" evidence="12">
    <location>
        <begin position="12"/>
        <end position="35"/>
    </location>
</feature>
<dbReference type="HAMAP" id="MF_00188">
    <property type="entry name" value="Pept_M48_protease_HtpX"/>
    <property type="match status" value="1"/>
</dbReference>
<evidence type="ECO:0000256" key="3">
    <source>
        <dbReference type="ARBA" id="ARBA00022475"/>
    </source>
</evidence>
<evidence type="ECO:0000256" key="10">
    <source>
        <dbReference type="ARBA" id="ARBA00023049"/>
    </source>
</evidence>
<evidence type="ECO:0000313" key="16">
    <source>
        <dbReference type="Proteomes" id="UP001059480"/>
    </source>
</evidence>
<proteinExistence type="inferred from homology"/>
<keyword evidence="6 12" id="KW-0479">Metal-binding</keyword>
<keyword evidence="11 12" id="KW-0472">Membrane</keyword>
<dbReference type="InterPro" id="IPR001915">
    <property type="entry name" value="Peptidase_M48"/>
</dbReference>
<evidence type="ECO:0000256" key="5">
    <source>
        <dbReference type="ARBA" id="ARBA00022692"/>
    </source>
</evidence>
<dbReference type="CDD" id="cd07340">
    <property type="entry name" value="M48B_Htpx_like"/>
    <property type="match status" value="1"/>
</dbReference>
<gene>
    <name evidence="12 15" type="primary">htpX</name>
    <name evidence="15" type="ORF">NPA36_10130</name>
</gene>
<sequence>MLHQQIAQNKRRTVLVILAYLGLFLLIGAAIGYYAWNDPRIGIVIALVGGALYSWVMIGQSTSVVMRLNNAHHITDNSQYPALWNIVGDMAIVAQVPMPQIYVIDDPSPNAFATGSSPEKAAVAVTTGLLTTLNREELEGVIAHEFAHIRNYDVRLQTIAIALGAVISILVQIGSRFFLFGGRGRRSSDNDKGGGVVAIVMLVLSLLAIILGPLMATLIQLTLSRNREYLADATAVDFTRNPHGLISALRKISEGPAMKQADPQSATMYISNPFKKSSGRDSLFSTHPSTENRISRLEAM</sequence>
<feature type="transmembrane region" description="Helical" evidence="12">
    <location>
        <begin position="199"/>
        <end position="219"/>
    </location>
</feature>
<comment type="caution">
    <text evidence="15">The sequence shown here is derived from an EMBL/GenBank/DDBJ whole genome shotgun (WGS) entry which is preliminary data.</text>
</comment>
<feature type="domain" description="Peptidase M48" evidence="14">
    <location>
        <begin position="83"/>
        <end position="299"/>
    </location>
</feature>
<feature type="binding site" evidence="12">
    <location>
        <position position="144"/>
    </location>
    <ligand>
        <name>Zn(2+)</name>
        <dbReference type="ChEBI" id="CHEBI:29105"/>
        <note>catalytic</note>
    </ligand>
</feature>
<comment type="similarity">
    <text evidence="2 12">Belongs to the peptidase M48B family.</text>
</comment>
<dbReference type="EMBL" id="JANHNZ010000019">
    <property type="protein sequence ID" value="MCQ9210890.1"/>
    <property type="molecule type" value="Genomic_DNA"/>
</dbReference>
<evidence type="ECO:0000256" key="7">
    <source>
        <dbReference type="ARBA" id="ARBA00022801"/>
    </source>
</evidence>
<keyword evidence="4 12" id="KW-0645">Protease</keyword>
<dbReference type="RefSeq" id="WP_256946003.1">
    <property type="nucleotide sequence ID" value="NZ_JANHNZ010000019.1"/>
</dbReference>
<evidence type="ECO:0000256" key="11">
    <source>
        <dbReference type="ARBA" id="ARBA00023136"/>
    </source>
</evidence>
<dbReference type="InterPro" id="IPR050083">
    <property type="entry name" value="HtpX_protease"/>
</dbReference>
<feature type="transmembrane region" description="Helical" evidence="12">
    <location>
        <begin position="41"/>
        <end position="58"/>
    </location>
</feature>
<feature type="active site" evidence="12">
    <location>
        <position position="145"/>
    </location>
</feature>
<keyword evidence="10 12" id="KW-0482">Metalloprotease</keyword>
<evidence type="ECO:0000256" key="1">
    <source>
        <dbReference type="ARBA" id="ARBA00004651"/>
    </source>
</evidence>
<evidence type="ECO:0000259" key="14">
    <source>
        <dbReference type="Pfam" id="PF01435"/>
    </source>
</evidence>
<comment type="subcellular location">
    <subcellularLocation>
        <location evidence="1 12">Cell membrane</location>
        <topology evidence="1 12">Multi-pass membrane protein</topology>
    </subcellularLocation>
</comment>
<evidence type="ECO:0000313" key="15">
    <source>
        <dbReference type="EMBL" id="MCQ9210890.1"/>
    </source>
</evidence>
<feature type="transmembrane region" description="Helical" evidence="12">
    <location>
        <begin position="159"/>
        <end position="179"/>
    </location>
</feature>
<keyword evidence="5 12" id="KW-0812">Transmembrane</keyword>
<reference evidence="15" key="2">
    <citation type="journal article" date="2023" name="Curr. Microbiol.">
        <title>Granulicatella seriolae sp. nov., a Novel Facultative Anaerobe Isolated from Yellowtail Marine Fish.</title>
        <authorList>
            <person name="Lee M."/>
            <person name="Choi Y.J."/>
            <person name="Farooq A."/>
            <person name="Jeong J.B."/>
            <person name="Jung M.Y."/>
        </authorList>
    </citation>
    <scope>NUCLEOTIDE SEQUENCE</scope>
    <source>
        <strain evidence="15">S8</strain>
    </source>
</reference>
<keyword evidence="9 12" id="KW-1133">Transmembrane helix</keyword>
<evidence type="ECO:0000256" key="4">
    <source>
        <dbReference type="ARBA" id="ARBA00022670"/>
    </source>
</evidence>
<evidence type="ECO:0000256" key="6">
    <source>
        <dbReference type="ARBA" id="ARBA00022723"/>
    </source>
</evidence>
<protein>
    <recommendedName>
        <fullName evidence="12">Protease HtpX homolog</fullName>
        <ecNumber evidence="12">3.4.24.-</ecNumber>
    </recommendedName>
</protein>
<feature type="compositionally biased region" description="Polar residues" evidence="13">
    <location>
        <begin position="283"/>
        <end position="292"/>
    </location>
</feature>
<evidence type="ECO:0000256" key="8">
    <source>
        <dbReference type="ARBA" id="ARBA00022833"/>
    </source>
</evidence>
<dbReference type="Pfam" id="PF01435">
    <property type="entry name" value="Peptidase_M48"/>
    <property type="match status" value="1"/>
</dbReference>
<feature type="region of interest" description="Disordered" evidence="13">
    <location>
        <begin position="277"/>
        <end position="300"/>
    </location>
</feature>
<reference evidence="15" key="3">
    <citation type="journal article" date="2023" name="Microbiol. Resour. Announc.">
        <title>Draft Genome Sequence of Granulicatella sp. Strain S8, Isolated from a Marine Fish, Seriola quinqueradiata.</title>
        <authorList>
            <person name="Lee M."/>
            <person name="Farooq A."/>
            <person name="Jeong J.B."/>
            <person name="Jung M.Y."/>
        </authorList>
    </citation>
    <scope>NUCLEOTIDE SEQUENCE</scope>
    <source>
        <strain evidence="15">S8</strain>
    </source>
</reference>
<organism evidence="15 16">
    <name type="scientific">Granulicatella seriolae</name>
    <dbReference type="NCBI Taxonomy" id="2967226"/>
    <lineage>
        <taxon>Bacteria</taxon>
        <taxon>Bacillati</taxon>
        <taxon>Bacillota</taxon>
        <taxon>Bacilli</taxon>
        <taxon>Lactobacillales</taxon>
        <taxon>Carnobacteriaceae</taxon>
        <taxon>Granulicatella</taxon>
    </lineage>
</organism>
<keyword evidence="3 12" id="KW-1003">Cell membrane</keyword>